<accession>A0ACC2WVT4</accession>
<dbReference type="EMBL" id="JASBWU010000018">
    <property type="protein sequence ID" value="KAJ9114647.1"/>
    <property type="molecule type" value="Genomic_DNA"/>
</dbReference>
<evidence type="ECO:0000313" key="1">
    <source>
        <dbReference type="EMBL" id="KAJ9114647.1"/>
    </source>
</evidence>
<proteinExistence type="predicted"/>
<keyword evidence="2" id="KW-1185">Reference proteome</keyword>
<comment type="caution">
    <text evidence="1">The sequence shown here is derived from an EMBL/GenBank/DDBJ whole genome shotgun (WGS) entry which is preliminary data.</text>
</comment>
<reference evidence="1" key="1">
    <citation type="submission" date="2023-04" db="EMBL/GenBank/DDBJ databases">
        <title>Draft Genome sequencing of Naganishia species isolated from polar environments using Oxford Nanopore Technology.</title>
        <authorList>
            <person name="Leo P."/>
            <person name="Venkateswaran K."/>
        </authorList>
    </citation>
    <scope>NUCLEOTIDE SEQUENCE</scope>
    <source>
        <strain evidence="1">MNA-CCFEE 5425</strain>
    </source>
</reference>
<name>A0ACC2WVT4_9TREE</name>
<organism evidence="1 2">
    <name type="scientific">Naganishia vaughanmartiniae</name>
    <dbReference type="NCBI Taxonomy" id="1424756"/>
    <lineage>
        <taxon>Eukaryota</taxon>
        <taxon>Fungi</taxon>
        <taxon>Dikarya</taxon>
        <taxon>Basidiomycota</taxon>
        <taxon>Agaricomycotina</taxon>
        <taxon>Tremellomycetes</taxon>
        <taxon>Filobasidiales</taxon>
        <taxon>Filobasidiaceae</taxon>
        <taxon>Naganishia</taxon>
    </lineage>
</organism>
<evidence type="ECO:0000313" key="2">
    <source>
        <dbReference type="Proteomes" id="UP001243375"/>
    </source>
</evidence>
<protein>
    <submittedName>
        <fullName evidence="1">Uncharacterized protein</fullName>
    </submittedName>
</protein>
<sequence>MQRKAILIAVGGATCSGKTTLAKKLQRALPNHFIIHQDDFAPAWEKIPYHPDIPDVQDWDRADTAVDWPYFRREIECAKKEGRHLPELRSHDHLNKQVEVPINDTIIEQWRTRFEDLAEKERKKGIELIFVLIDGFLLYYDPECVKYYDILFFLRVPYATLKQRREERAQYVTQSESLAPQALMLANL</sequence>
<dbReference type="Proteomes" id="UP001243375">
    <property type="component" value="Unassembled WGS sequence"/>
</dbReference>
<gene>
    <name evidence="1" type="ORF">QFC22_005523</name>
</gene>